<sequence>MELILITGPQAVGKMTVGRELEKLRDARLLFNHATLDLFANFLGYSKEAFRLSDETRKNLFRAFVQNPGVNVTSGIILTVVVAYNQEGDHRFLQEVSDIFTSAGGDVFIIELEADLSTRLERNVMEDRLAAKPSKRDLEFSRNELLRSLDKHRLQSLPGEVERTVPAAGYLRLDNSGISACEAATAIHQFIEDRKNSRP</sequence>
<dbReference type="EMBL" id="FTPL01000002">
    <property type="protein sequence ID" value="SIT84477.1"/>
    <property type="molecule type" value="Genomic_DNA"/>
</dbReference>
<dbReference type="OrthoDB" id="193997at2"/>
<dbReference type="STRING" id="550447.SAMN05428946_1726"/>
<dbReference type="SUPFAM" id="SSF52540">
    <property type="entry name" value="P-loop containing nucleoside triphosphate hydrolases"/>
    <property type="match status" value="1"/>
</dbReference>
<organism evidence="1 2">
    <name type="scientific">Edaphobacillus lindanitolerans</name>
    <dbReference type="NCBI Taxonomy" id="550447"/>
    <lineage>
        <taxon>Bacteria</taxon>
        <taxon>Bacillati</taxon>
        <taxon>Bacillota</taxon>
        <taxon>Bacilli</taxon>
        <taxon>Bacillales</taxon>
        <taxon>Bacillaceae</taxon>
        <taxon>Edaphobacillus</taxon>
    </lineage>
</organism>
<keyword evidence="2" id="KW-1185">Reference proteome</keyword>
<dbReference type="AlphaFoldDB" id="A0A1U7PQ76"/>
<accession>A0A1U7PQ76</accession>
<dbReference type="Gene3D" id="3.40.50.300">
    <property type="entry name" value="P-loop containing nucleotide triphosphate hydrolases"/>
    <property type="match status" value="1"/>
</dbReference>
<dbReference type="RefSeq" id="WP_076758080.1">
    <property type="nucleotide sequence ID" value="NZ_FTPL01000002.1"/>
</dbReference>
<name>A0A1U7PQ76_9BACI</name>
<dbReference type="InterPro" id="IPR027417">
    <property type="entry name" value="P-loop_NTPase"/>
</dbReference>
<proteinExistence type="predicted"/>
<evidence type="ECO:0000313" key="2">
    <source>
        <dbReference type="Proteomes" id="UP000187550"/>
    </source>
</evidence>
<protein>
    <submittedName>
        <fullName evidence="1">AAA domain-containing protein</fullName>
    </submittedName>
</protein>
<reference evidence="2" key="1">
    <citation type="submission" date="2017-01" db="EMBL/GenBank/DDBJ databases">
        <authorList>
            <person name="Varghese N."/>
            <person name="Submissions S."/>
        </authorList>
    </citation>
    <scope>NUCLEOTIDE SEQUENCE [LARGE SCALE GENOMIC DNA]</scope>
    <source>
        <strain evidence="2">MNA4</strain>
    </source>
</reference>
<dbReference type="Proteomes" id="UP000187550">
    <property type="component" value="Unassembled WGS sequence"/>
</dbReference>
<evidence type="ECO:0000313" key="1">
    <source>
        <dbReference type="EMBL" id="SIT84477.1"/>
    </source>
</evidence>
<gene>
    <name evidence="1" type="ORF">SAMN05428946_1726</name>
</gene>